<sequence length="93" mass="10495">NYDTSAYIQGKPVTIPDPVVISIDGLGRITRSGRVFAPEQLQKSIEITSPPKDKNVPFTDDQAELSKGKEKQDEMEEFLKIIKRSDYKVVDQL</sequence>
<dbReference type="Proteomes" id="UP000265520">
    <property type="component" value="Unassembled WGS sequence"/>
</dbReference>
<keyword evidence="2" id="KW-1185">Reference proteome</keyword>
<protein>
    <submittedName>
        <fullName evidence="1">Gag-pol polyprotein</fullName>
    </submittedName>
</protein>
<feature type="non-terminal residue" evidence="1">
    <location>
        <position position="1"/>
    </location>
</feature>
<reference evidence="1 2" key="1">
    <citation type="journal article" date="2018" name="Front. Plant Sci.">
        <title>Red Clover (Trifolium pratense) and Zigzag Clover (T. medium) - A Picture of Genomic Similarities and Differences.</title>
        <authorList>
            <person name="Dluhosova J."/>
            <person name="Istvanek J."/>
            <person name="Nedelnik J."/>
            <person name="Repkova J."/>
        </authorList>
    </citation>
    <scope>NUCLEOTIDE SEQUENCE [LARGE SCALE GENOMIC DNA]</scope>
    <source>
        <strain evidence="2">cv. 10/8</strain>
        <tissue evidence="1">Leaf</tissue>
    </source>
</reference>
<organism evidence="1 2">
    <name type="scientific">Trifolium medium</name>
    <dbReference type="NCBI Taxonomy" id="97028"/>
    <lineage>
        <taxon>Eukaryota</taxon>
        <taxon>Viridiplantae</taxon>
        <taxon>Streptophyta</taxon>
        <taxon>Embryophyta</taxon>
        <taxon>Tracheophyta</taxon>
        <taxon>Spermatophyta</taxon>
        <taxon>Magnoliopsida</taxon>
        <taxon>eudicotyledons</taxon>
        <taxon>Gunneridae</taxon>
        <taxon>Pentapetalae</taxon>
        <taxon>rosids</taxon>
        <taxon>fabids</taxon>
        <taxon>Fabales</taxon>
        <taxon>Fabaceae</taxon>
        <taxon>Papilionoideae</taxon>
        <taxon>50 kb inversion clade</taxon>
        <taxon>NPAAA clade</taxon>
        <taxon>Hologalegina</taxon>
        <taxon>IRL clade</taxon>
        <taxon>Trifolieae</taxon>
        <taxon>Trifolium</taxon>
    </lineage>
</organism>
<feature type="non-terminal residue" evidence="1">
    <location>
        <position position="93"/>
    </location>
</feature>
<accession>A0A392SVK8</accession>
<evidence type="ECO:0000313" key="1">
    <source>
        <dbReference type="EMBL" id="MCI52871.1"/>
    </source>
</evidence>
<evidence type="ECO:0000313" key="2">
    <source>
        <dbReference type="Proteomes" id="UP000265520"/>
    </source>
</evidence>
<dbReference type="AlphaFoldDB" id="A0A392SVK8"/>
<comment type="caution">
    <text evidence="1">The sequence shown here is derived from an EMBL/GenBank/DDBJ whole genome shotgun (WGS) entry which is preliminary data.</text>
</comment>
<proteinExistence type="predicted"/>
<name>A0A392SVK8_9FABA</name>
<dbReference type="EMBL" id="LXQA010454151">
    <property type="protein sequence ID" value="MCI52871.1"/>
    <property type="molecule type" value="Genomic_DNA"/>
</dbReference>